<dbReference type="PROSITE" id="PS00149">
    <property type="entry name" value="SULFATASE_2"/>
    <property type="match status" value="1"/>
</dbReference>
<evidence type="ECO:0000256" key="1">
    <source>
        <dbReference type="ARBA" id="ARBA00008779"/>
    </source>
</evidence>
<dbReference type="Gene3D" id="2.120.10.10">
    <property type="match status" value="1"/>
</dbReference>
<evidence type="ECO:0000313" key="9">
    <source>
        <dbReference type="Proteomes" id="UP000318538"/>
    </source>
</evidence>
<evidence type="ECO:0000259" key="7">
    <source>
        <dbReference type="Pfam" id="PF13088"/>
    </source>
</evidence>
<dbReference type="AlphaFoldDB" id="A0A517NGZ2"/>
<dbReference type="PANTHER" id="PTHR42693:SF53">
    <property type="entry name" value="ENDO-4-O-SULFATASE"/>
    <property type="match status" value="1"/>
</dbReference>
<dbReference type="EMBL" id="CP036525">
    <property type="protein sequence ID" value="QDT06409.1"/>
    <property type="molecule type" value="Genomic_DNA"/>
</dbReference>
<keyword evidence="2" id="KW-0479">Metal-binding</keyword>
<dbReference type="SUPFAM" id="SSF53649">
    <property type="entry name" value="Alkaline phosphatase-like"/>
    <property type="match status" value="1"/>
</dbReference>
<evidence type="ECO:0000313" key="8">
    <source>
        <dbReference type="EMBL" id="QDT06409.1"/>
    </source>
</evidence>
<proteinExistence type="inferred from homology"/>
<keyword evidence="4" id="KW-0106">Calcium</keyword>
<feature type="domain" description="Sialidase" evidence="7">
    <location>
        <begin position="575"/>
        <end position="743"/>
    </location>
</feature>
<dbReference type="Proteomes" id="UP000318538">
    <property type="component" value="Chromosome"/>
</dbReference>
<dbReference type="GO" id="GO:0046872">
    <property type="term" value="F:metal ion binding"/>
    <property type="evidence" value="ECO:0007669"/>
    <property type="project" value="UniProtKB-KW"/>
</dbReference>
<sequence precursor="true">MPRLKFFALLSACWIASVSVSDVTAAHSPHIVVILVDDMGYGDPGCFNPDSKIATPHIDSLARNGMRFTDAHAAGPLCHMSRYGLMTGRYPFRTDVSKWPKQALIQPDQVTIASVLKGRGYHTSMVGKWHLGFDESGYDQPLPGGPVDCGFDSFFGIRASTDIPPYFYIQDNLAVAPPTDTIEAKSSPGWSPIQGQFWRSGGIAPGMELKDVLPKFTDKAVSVISDHANKDDQSPLFLYLALPAPHTPWLPSQEFSGKSQAGMYGDFAMMVDAQVGRVLESLDQAGMSDDTMVVFSSDNGPTWYPKDIERFGHDSVAGLRGMKADAWEGGHRIPFIVRWPDHVDAGSSCDQMISFVDVLATFAELTGVQLGDDDGPDSFSFLSLLKGHDKPIRETLALASGANLMMVRSGAWKLITGLGSGGFTKPSRISPKPGEPKGQLYDLANDPGETTNLYQTQADRVTRMTETLTQITQQDRSRAVATGHQRLDWSDQTDRQIVIADGGNGIYQGHPTTTLLADGKTMLCVWCVNHGGSAGPMAKSEDGGRTWVRIDDTLPAGFKTHQNCPSIYRISDAHEKERLWVFSAALGSRDGPGMPSIMSEDNGVTWTEMPPLGFPCVMTFSSVVRLSDGRTLGLYHKGPEGKDKAPLGVFQTITNDGGFTWSEPKLVAAVDKKNPCEPYVFRSPNGSELCCLMRENSHKGHSLMMFSEDEGETWSTPVDTSWELTGDRHAGVRLADGRWFIAFRDVAPESPTWGHFVAWVGSYDDIKHGRSGDARIKLLHSHADRVNDCGYPGIELLPDGTIVATTYIKYRPGPEKHSVVSVRLHSAELPNRAPSGDQASSK</sequence>
<comment type="similarity">
    <text evidence="1">Belongs to the sulfatase family.</text>
</comment>
<dbReference type="Gene3D" id="3.30.1120.10">
    <property type="match status" value="1"/>
</dbReference>
<gene>
    <name evidence="8" type="primary">atsA_45</name>
    <name evidence="8" type="ORF">K227x_48190</name>
</gene>
<dbReference type="EC" id="3.1.6.1" evidence="8"/>
<organism evidence="8 9">
    <name type="scientific">Rubripirellula lacrimiformis</name>
    <dbReference type="NCBI Taxonomy" id="1930273"/>
    <lineage>
        <taxon>Bacteria</taxon>
        <taxon>Pseudomonadati</taxon>
        <taxon>Planctomycetota</taxon>
        <taxon>Planctomycetia</taxon>
        <taxon>Pirellulales</taxon>
        <taxon>Pirellulaceae</taxon>
        <taxon>Rubripirellula</taxon>
    </lineage>
</organism>
<dbReference type="PANTHER" id="PTHR42693">
    <property type="entry name" value="ARYLSULFATASE FAMILY MEMBER"/>
    <property type="match status" value="1"/>
</dbReference>
<keyword evidence="3 8" id="KW-0378">Hydrolase</keyword>
<dbReference type="SUPFAM" id="SSF50939">
    <property type="entry name" value="Sialidases"/>
    <property type="match status" value="1"/>
</dbReference>
<reference evidence="8 9" key="1">
    <citation type="submission" date="2019-02" db="EMBL/GenBank/DDBJ databases">
        <title>Deep-cultivation of Planctomycetes and their phenomic and genomic characterization uncovers novel biology.</title>
        <authorList>
            <person name="Wiegand S."/>
            <person name="Jogler M."/>
            <person name="Boedeker C."/>
            <person name="Pinto D."/>
            <person name="Vollmers J."/>
            <person name="Rivas-Marin E."/>
            <person name="Kohn T."/>
            <person name="Peeters S.H."/>
            <person name="Heuer A."/>
            <person name="Rast P."/>
            <person name="Oberbeckmann S."/>
            <person name="Bunk B."/>
            <person name="Jeske O."/>
            <person name="Meyerdierks A."/>
            <person name="Storesund J.E."/>
            <person name="Kallscheuer N."/>
            <person name="Luecker S."/>
            <person name="Lage O.M."/>
            <person name="Pohl T."/>
            <person name="Merkel B.J."/>
            <person name="Hornburger P."/>
            <person name="Mueller R.-W."/>
            <person name="Bruemmer F."/>
            <person name="Labrenz M."/>
            <person name="Spormann A.M."/>
            <person name="Op den Camp H."/>
            <person name="Overmann J."/>
            <person name="Amann R."/>
            <person name="Jetten M.S.M."/>
            <person name="Mascher T."/>
            <person name="Medema M.H."/>
            <person name="Devos D.P."/>
            <person name="Kaster A.-K."/>
            <person name="Ovreas L."/>
            <person name="Rohde M."/>
            <person name="Galperin M.Y."/>
            <person name="Jogler C."/>
        </authorList>
    </citation>
    <scope>NUCLEOTIDE SEQUENCE [LARGE SCALE GENOMIC DNA]</scope>
    <source>
        <strain evidence="8 9">K22_7</strain>
    </source>
</reference>
<dbReference type="CDD" id="cd15482">
    <property type="entry name" value="Sialidase_non-viral"/>
    <property type="match status" value="1"/>
</dbReference>
<feature type="chain" id="PRO_5021991523" evidence="5">
    <location>
        <begin position="26"/>
        <end position="842"/>
    </location>
</feature>
<dbReference type="Pfam" id="PF00884">
    <property type="entry name" value="Sulfatase"/>
    <property type="match status" value="1"/>
</dbReference>
<dbReference type="InterPro" id="IPR050738">
    <property type="entry name" value="Sulfatase"/>
</dbReference>
<dbReference type="KEGG" id="rlc:K227x_48190"/>
<evidence type="ECO:0000256" key="5">
    <source>
        <dbReference type="SAM" id="SignalP"/>
    </source>
</evidence>
<feature type="signal peptide" evidence="5">
    <location>
        <begin position="1"/>
        <end position="25"/>
    </location>
</feature>
<protein>
    <submittedName>
        <fullName evidence="8">Arylsulfatase</fullName>
        <ecNumber evidence="8">3.1.6.1</ecNumber>
    </submittedName>
</protein>
<dbReference type="InterPro" id="IPR024607">
    <property type="entry name" value="Sulfatase_CS"/>
</dbReference>
<name>A0A517NGZ2_9BACT</name>
<dbReference type="GO" id="GO:0004065">
    <property type="term" value="F:arylsulfatase activity"/>
    <property type="evidence" value="ECO:0007669"/>
    <property type="project" value="UniProtKB-EC"/>
</dbReference>
<dbReference type="InterPro" id="IPR011040">
    <property type="entry name" value="Sialidase"/>
</dbReference>
<accession>A0A517NGZ2</accession>
<keyword evidence="9" id="KW-1185">Reference proteome</keyword>
<feature type="domain" description="Sulfatase N-terminal" evidence="6">
    <location>
        <begin position="29"/>
        <end position="368"/>
    </location>
</feature>
<dbReference type="InterPro" id="IPR000917">
    <property type="entry name" value="Sulfatase_N"/>
</dbReference>
<evidence type="ECO:0000256" key="2">
    <source>
        <dbReference type="ARBA" id="ARBA00022723"/>
    </source>
</evidence>
<evidence type="ECO:0000259" key="6">
    <source>
        <dbReference type="Pfam" id="PF00884"/>
    </source>
</evidence>
<evidence type="ECO:0000256" key="4">
    <source>
        <dbReference type="ARBA" id="ARBA00022837"/>
    </source>
</evidence>
<dbReference type="RefSeq" id="WP_246146040.1">
    <property type="nucleotide sequence ID" value="NZ_CP036525.1"/>
</dbReference>
<evidence type="ECO:0000256" key="3">
    <source>
        <dbReference type="ARBA" id="ARBA00022801"/>
    </source>
</evidence>
<dbReference type="Pfam" id="PF13088">
    <property type="entry name" value="BNR_2"/>
    <property type="match status" value="1"/>
</dbReference>
<dbReference type="Gene3D" id="3.40.720.10">
    <property type="entry name" value="Alkaline Phosphatase, subunit A"/>
    <property type="match status" value="1"/>
</dbReference>
<dbReference type="InterPro" id="IPR036278">
    <property type="entry name" value="Sialidase_sf"/>
</dbReference>
<dbReference type="InterPro" id="IPR017850">
    <property type="entry name" value="Alkaline_phosphatase_core_sf"/>
</dbReference>
<keyword evidence="5" id="KW-0732">Signal</keyword>
<dbReference type="CDD" id="cd16143">
    <property type="entry name" value="ARS_like"/>
    <property type="match status" value="1"/>
</dbReference>